<gene>
    <name evidence="1" type="ORF">ACFSYJ_27205</name>
</gene>
<organism evidence="1 2">
    <name type="scientific">Amycolatopsis samaneae</name>
    <dbReference type="NCBI Taxonomy" id="664691"/>
    <lineage>
        <taxon>Bacteria</taxon>
        <taxon>Bacillati</taxon>
        <taxon>Actinomycetota</taxon>
        <taxon>Actinomycetes</taxon>
        <taxon>Pseudonocardiales</taxon>
        <taxon>Pseudonocardiaceae</taxon>
        <taxon>Amycolatopsis</taxon>
    </lineage>
</organism>
<keyword evidence="2" id="KW-1185">Reference proteome</keyword>
<dbReference type="EMBL" id="JBHUKU010000015">
    <property type="protein sequence ID" value="MFD2462323.1"/>
    <property type="molecule type" value="Genomic_DNA"/>
</dbReference>
<comment type="caution">
    <text evidence="1">The sequence shown here is derived from an EMBL/GenBank/DDBJ whole genome shotgun (WGS) entry which is preliminary data.</text>
</comment>
<name>A0ABW5GNG1_9PSEU</name>
<sequence>MKPISQSHQRALWLLRNEIYQQLDEVEFLAMRSALWTEDEQLTAGRVLGDLVTVLRTFVARHAEDEQGQCRVCEKPWPCGNIDAIHESMRDPGAEFLKLAGVLT</sequence>
<proteinExistence type="predicted"/>
<accession>A0ABW5GNG1</accession>
<dbReference type="RefSeq" id="WP_345401055.1">
    <property type="nucleotide sequence ID" value="NZ_BAABHG010000012.1"/>
</dbReference>
<dbReference type="Proteomes" id="UP001597419">
    <property type="component" value="Unassembled WGS sequence"/>
</dbReference>
<protein>
    <submittedName>
        <fullName evidence="1">Uncharacterized protein</fullName>
    </submittedName>
</protein>
<reference evidence="2" key="1">
    <citation type="journal article" date="2019" name="Int. J. Syst. Evol. Microbiol.">
        <title>The Global Catalogue of Microorganisms (GCM) 10K type strain sequencing project: providing services to taxonomists for standard genome sequencing and annotation.</title>
        <authorList>
            <consortium name="The Broad Institute Genomics Platform"/>
            <consortium name="The Broad Institute Genome Sequencing Center for Infectious Disease"/>
            <person name="Wu L."/>
            <person name="Ma J."/>
        </authorList>
    </citation>
    <scope>NUCLEOTIDE SEQUENCE [LARGE SCALE GENOMIC DNA]</scope>
    <source>
        <strain evidence="2">CGMCC 4.7643</strain>
    </source>
</reference>
<evidence type="ECO:0000313" key="1">
    <source>
        <dbReference type="EMBL" id="MFD2462323.1"/>
    </source>
</evidence>
<evidence type="ECO:0000313" key="2">
    <source>
        <dbReference type="Proteomes" id="UP001597419"/>
    </source>
</evidence>